<feature type="domain" description="GYF" evidence="3">
    <location>
        <begin position="360"/>
        <end position="405"/>
    </location>
</feature>
<comment type="caution">
    <text evidence="4">The sequence shown here is derived from an EMBL/GenBank/DDBJ whole genome shotgun (WGS) entry which is preliminary data.</text>
</comment>
<feature type="compositionally biased region" description="Polar residues" evidence="1">
    <location>
        <begin position="425"/>
        <end position="437"/>
    </location>
</feature>
<dbReference type="CDD" id="cd03408">
    <property type="entry name" value="SPFH_like_u1"/>
    <property type="match status" value="1"/>
</dbReference>
<dbReference type="Pfam" id="PF13421">
    <property type="entry name" value="Band_7_1"/>
    <property type="match status" value="1"/>
</dbReference>
<evidence type="ECO:0000259" key="3">
    <source>
        <dbReference type="Pfam" id="PF14237"/>
    </source>
</evidence>
<dbReference type="Proteomes" id="UP000320643">
    <property type="component" value="Unassembled WGS sequence"/>
</dbReference>
<sequence>MSILNFFGGNEGGFMDVISCDKKDYLVHKWSPNGEPNTSHKENAIRYGSTLRVNAGEAAILFYNQQNGDLFDVITGPADKTIKTANLPILTSIVGAAYGGDSPFMAQVYFFNLQQNNRIKFGIPYFDVFDNRFPDLGVPCAVRGSLTFTIIDIGNFIKLYRLVNFELSDFEEQIKDFFTRKIKSVILNLPAETGLPVMQLERRLDDINTYVKSKLTEELEQDYGISLKRVDIATIELNDTDPNYQQLKRATADQQLRYINAKTGVEVTNLEELARIQRKDLEMGVEAKNFTVHQVDLQADILKTASENLGAMGNINLGGGGLNPLGIMTGMQVGSVMGNQIGGMMGSITNSPPPPPSVSWHIALNGQQSGPYTLAQLQDFAESGQFTQQHFVWKQGMVQWEPASTAIDVKDVFAAVPPPPPPPSAQINNASADSATAKTYKINLNKK</sequence>
<gene>
    <name evidence="4" type="ORF">FMM05_03450</name>
</gene>
<dbReference type="InterPro" id="IPR033880">
    <property type="entry name" value="SPFH_YdjI"/>
</dbReference>
<dbReference type="InterPro" id="IPR035445">
    <property type="entry name" value="GYF-like_dom_sf"/>
</dbReference>
<dbReference type="PANTHER" id="PTHR37826">
    <property type="entry name" value="FLOTILLIN BAND_7_5 DOMAIN PROTEIN"/>
    <property type="match status" value="1"/>
</dbReference>
<keyword evidence="5" id="KW-1185">Reference proteome</keyword>
<reference evidence="4 5" key="1">
    <citation type="submission" date="2019-07" db="EMBL/GenBank/DDBJ databases">
        <title>Flavobacterium sp. nov., isolated from glacier ice.</title>
        <authorList>
            <person name="Liu Q."/>
            <person name="Xin Y.-H."/>
        </authorList>
    </citation>
    <scope>NUCLEOTIDE SEQUENCE [LARGE SCALE GENOMIC DNA]</scope>
    <source>
        <strain evidence="4 5">ZT4R6</strain>
    </source>
</reference>
<dbReference type="PANTHER" id="PTHR37826:SF2">
    <property type="entry name" value="ZINC-RIBBON DOMAIN-CONTAINING PROTEIN"/>
    <property type="match status" value="1"/>
</dbReference>
<dbReference type="Pfam" id="PF14237">
    <property type="entry name" value="GYF_2"/>
    <property type="match status" value="1"/>
</dbReference>
<dbReference type="EMBL" id="VJVZ01000002">
    <property type="protein sequence ID" value="TRW26448.1"/>
    <property type="molecule type" value="Genomic_DNA"/>
</dbReference>
<dbReference type="RefSeq" id="WP_143371951.1">
    <property type="nucleotide sequence ID" value="NZ_VJVZ01000002.1"/>
</dbReference>
<evidence type="ECO:0000313" key="4">
    <source>
        <dbReference type="EMBL" id="TRW26448.1"/>
    </source>
</evidence>
<dbReference type="OrthoDB" id="9764015at2"/>
<proteinExistence type="predicted"/>
<name>A0A552V7L5_9FLAO</name>
<accession>A0A552V7L5</accession>
<protein>
    <submittedName>
        <fullName evidence="4">DUF4339 domain-containing protein</fullName>
    </submittedName>
</protein>
<dbReference type="SUPFAM" id="SSF55277">
    <property type="entry name" value="GYF domain"/>
    <property type="match status" value="1"/>
</dbReference>
<dbReference type="InterPro" id="IPR025640">
    <property type="entry name" value="GYF_2"/>
</dbReference>
<evidence type="ECO:0000256" key="1">
    <source>
        <dbReference type="SAM" id="MobiDB-lite"/>
    </source>
</evidence>
<evidence type="ECO:0000259" key="2">
    <source>
        <dbReference type="Pfam" id="PF13421"/>
    </source>
</evidence>
<evidence type="ECO:0000313" key="5">
    <source>
        <dbReference type="Proteomes" id="UP000320643"/>
    </source>
</evidence>
<dbReference type="AlphaFoldDB" id="A0A552V7L5"/>
<feature type="region of interest" description="Disordered" evidence="1">
    <location>
        <begin position="418"/>
        <end position="447"/>
    </location>
</feature>
<feature type="domain" description="SPFH" evidence="2">
    <location>
        <begin position="41"/>
        <end position="239"/>
    </location>
</feature>
<organism evidence="4 5">
    <name type="scientific">Flavobacterium zepuense</name>
    <dbReference type="NCBI Taxonomy" id="2593302"/>
    <lineage>
        <taxon>Bacteria</taxon>
        <taxon>Pseudomonadati</taxon>
        <taxon>Bacteroidota</taxon>
        <taxon>Flavobacteriia</taxon>
        <taxon>Flavobacteriales</taxon>
        <taxon>Flavobacteriaceae</taxon>
        <taxon>Flavobacterium</taxon>
    </lineage>
</organism>